<evidence type="ECO:0000313" key="2">
    <source>
        <dbReference type="EMBL" id="MFC4675741.1"/>
    </source>
</evidence>
<sequence>MGTVVKRIKNRGRNVRTGPQAQAPSIVANGTVFTGEVKLSEDLRIDGAVLGDICSTKAVVIGPGGEVRGNISAAFLDIYGLLDGNAGITGHTFLRKGGILLGDLETAELEIEDGARFEGQRVMTRKGPGGAGRLKGWPYRSG</sequence>
<dbReference type="Proteomes" id="UP001596023">
    <property type="component" value="Unassembled WGS sequence"/>
</dbReference>
<accession>A0ABV9L1A0</accession>
<comment type="similarity">
    <text evidence="1">Belongs to the bactofilin family.</text>
</comment>
<evidence type="ECO:0000256" key="1">
    <source>
        <dbReference type="ARBA" id="ARBA00044755"/>
    </source>
</evidence>
<dbReference type="RefSeq" id="WP_379999255.1">
    <property type="nucleotide sequence ID" value="NZ_JBHSGN010000116.1"/>
</dbReference>
<reference evidence="3" key="1">
    <citation type="journal article" date="2019" name="Int. J. Syst. Evol. Microbiol.">
        <title>The Global Catalogue of Microorganisms (GCM) 10K type strain sequencing project: providing services to taxonomists for standard genome sequencing and annotation.</title>
        <authorList>
            <consortium name="The Broad Institute Genomics Platform"/>
            <consortium name="The Broad Institute Genome Sequencing Center for Infectious Disease"/>
            <person name="Wu L."/>
            <person name="Ma J."/>
        </authorList>
    </citation>
    <scope>NUCLEOTIDE SEQUENCE [LARGE SCALE GENOMIC DNA]</scope>
    <source>
        <strain evidence="3">CCUG 66188</strain>
    </source>
</reference>
<dbReference type="PANTHER" id="PTHR35024:SF4">
    <property type="entry name" value="POLYMER-FORMING CYTOSKELETAL PROTEIN"/>
    <property type="match status" value="1"/>
</dbReference>
<evidence type="ECO:0000313" key="3">
    <source>
        <dbReference type="Proteomes" id="UP001596023"/>
    </source>
</evidence>
<dbReference type="Pfam" id="PF04519">
    <property type="entry name" value="Bactofilin"/>
    <property type="match status" value="1"/>
</dbReference>
<organism evidence="2 3">
    <name type="scientific">Dysgonomonas termitidis</name>
    <dbReference type="NCBI Taxonomy" id="1516126"/>
    <lineage>
        <taxon>Bacteria</taxon>
        <taxon>Pseudomonadati</taxon>
        <taxon>Bacteroidota</taxon>
        <taxon>Bacteroidia</taxon>
        <taxon>Bacteroidales</taxon>
        <taxon>Dysgonomonadaceae</taxon>
        <taxon>Dysgonomonas</taxon>
    </lineage>
</organism>
<protein>
    <submittedName>
        <fullName evidence="2">Polymer-forming cytoskeletal protein</fullName>
    </submittedName>
</protein>
<dbReference type="PANTHER" id="PTHR35024">
    <property type="entry name" value="HYPOTHETICAL CYTOSOLIC PROTEIN"/>
    <property type="match status" value="1"/>
</dbReference>
<proteinExistence type="inferred from homology"/>
<dbReference type="EMBL" id="JBHSGN010000116">
    <property type="protein sequence ID" value="MFC4675741.1"/>
    <property type="molecule type" value="Genomic_DNA"/>
</dbReference>
<comment type="caution">
    <text evidence="2">The sequence shown here is derived from an EMBL/GenBank/DDBJ whole genome shotgun (WGS) entry which is preliminary data.</text>
</comment>
<name>A0ABV9L1A0_9BACT</name>
<dbReference type="InterPro" id="IPR007607">
    <property type="entry name" value="BacA/B"/>
</dbReference>
<gene>
    <name evidence="2" type="ORF">ACFO6W_18805</name>
</gene>
<keyword evidence="3" id="KW-1185">Reference proteome</keyword>